<proteinExistence type="predicted"/>
<evidence type="ECO:0000313" key="4">
    <source>
        <dbReference type="Proteomes" id="UP001634393"/>
    </source>
</evidence>
<name>A0ABD3SLZ4_9LAMI</name>
<feature type="domain" description="TTF-type" evidence="2">
    <location>
        <begin position="91"/>
        <end position="185"/>
    </location>
</feature>
<dbReference type="Pfam" id="PF14291">
    <property type="entry name" value="DUF4371"/>
    <property type="match status" value="1"/>
</dbReference>
<dbReference type="Proteomes" id="UP001634393">
    <property type="component" value="Unassembled WGS sequence"/>
</dbReference>
<evidence type="ECO:0000256" key="1">
    <source>
        <dbReference type="SAM" id="MobiDB-lite"/>
    </source>
</evidence>
<dbReference type="SMART" id="SM00597">
    <property type="entry name" value="ZnF_TTF"/>
    <property type="match status" value="1"/>
</dbReference>
<dbReference type="InterPro" id="IPR006580">
    <property type="entry name" value="Znf_TTF"/>
</dbReference>
<keyword evidence="4" id="KW-1185">Reference proteome</keyword>
<feature type="compositionally biased region" description="Polar residues" evidence="1">
    <location>
        <begin position="14"/>
        <end position="36"/>
    </location>
</feature>
<evidence type="ECO:0000313" key="3">
    <source>
        <dbReference type="EMBL" id="KAL3825507.1"/>
    </source>
</evidence>
<protein>
    <recommendedName>
        <fullName evidence="2">TTF-type domain-containing protein</fullName>
    </recommendedName>
</protein>
<sequence>MDKFVIRTSKEDSLTSQVSGSTQETSSTNRSNQFSKKSRFESNNLIINPGLRKQISEYDVNEREEIRRAYLQKGPCQPRTNNFPQRNIGGRMRRFNSDWFDIYGSWLEYSISKDAAFCLSCYLFKSDIGKQAGSEVFVTVGFTGCNKRERLDAHIGDCKSAHNKAFKRCQDLMKQDQHINFAFHKQSDELKREFLLRQGLAFRGHDESKDSSNRGNFIELLNFLATHNEIIKKVVRIQRNLKLTSPDIQKDIVNAAATETSNAIINDLGDDYFAILEQMALVLRYVDEKGFIVERLLGIVHVTETTALSLKAAIENLLLKYGICLSRVRGQGYDGASYMRGEFNGLKSLIMKENPTEYYIHFAKNHGHDYIALFFNLASNIVNVVGASCKRRDIIRELQATKIAQALDSGEIQSGHVVNQETNLKRAVIDMQLQEINSHFTEMNSNLLTCIACLSLNNSFSSFNKESLINLAKFYPFEFSSVEILTLDMLLENYIVDMRLDKEFSKLKGIGDLARKLVETKRNIVYPLYIKNRLRNRMGNEWLNDCMITYIEKDVFDTISNDAIMRRFQSMTNRRVHL</sequence>
<accession>A0ABD3SLZ4</accession>
<dbReference type="PANTHER" id="PTHR45749">
    <property type="match status" value="1"/>
</dbReference>
<dbReference type="EMBL" id="JBJXBP010000006">
    <property type="protein sequence ID" value="KAL3825507.1"/>
    <property type="molecule type" value="Genomic_DNA"/>
</dbReference>
<comment type="caution">
    <text evidence="3">The sequence shown here is derived from an EMBL/GenBank/DDBJ whole genome shotgun (WGS) entry which is preliminary data.</text>
</comment>
<dbReference type="InterPro" id="IPR025398">
    <property type="entry name" value="DUF4371"/>
</dbReference>
<feature type="region of interest" description="Disordered" evidence="1">
    <location>
        <begin position="1"/>
        <end position="36"/>
    </location>
</feature>
<dbReference type="AlphaFoldDB" id="A0ABD3SLZ4"/>
<dbReference type="PANTHER" id="PTHR45749:SF36">
    <property type="entry name" value="ZINC FINGER MYM-TYPE PROTEIN 1-LIKE"/>
    <property type="match status" value="1"/>
</dbReference>
<feature type="compositionally biased region" description="Basic and acidic residues" evidence="1">
    <location>
        <begin position="1"/>
        <end position="13"/>
    </location>
</feature>
<reference evidence="3 4" key="1">
    <citation type="submission" date="2024-12" db="EMBL/GenBank/DDBJ databases">
        <title>The unique morphological basis and parallel evolutionary history of personate flowers in Penstemon.</title>
        <authorList>
            <person name="Depatie T.H."/>
            <person name="Wessinger C.A."/>
        </authorList>
    </citation>
    <scope>NUCLEOTIDE SEQUENCE [LARGE SCALE GENOMIC DNA]</scope>
    <source>
        <strain evidence="3">WTNN_2</strain>
        <tissue evidence="3">Leaf</tissue>
    </source>
</reference>
<evidence type="ECO:0000259" key="2">
    <source>
        <dbReference type="SMART" id="SM00597"/>
    </source>
</evidence>
<gene>
    <name evidence="3" type="ORF">ACJIZ3_021536</name>
</gene>
<organism evidence="3 4">
    <name type="scientific">Penstemon smallii</name>
    <dbReference type="NCBI Taxonomy" id="265156"/>
    <lineage>
        <taxon>Eukaryota</taxon>
        <taxon>Viridiplantae</taxon>
        <taxon>Streptophyta</taxon>
        <taxon>Embryophyta</taxon>
        <taxon>Tracheophyta</taxon>
        <taxon>Spermatophyta</taxon>
        <taxon>Magnoliopsida</taxon>
        <taxon>eudicotyledons</taxon>
        <taxon>Gunneridae</taxon>
        <taxon>Pentapetalae</taxon>
        <taxon>asterids</taxon>
        <taxon>lamiids</taxon>
        <taxon>Lamiales</taxon>
        <taxon>Plantaginaceae</taxon>
        <taxon>Cheloneae</taxon>
        <taxon>Penstemon</taxon>
    </lineage>
</organism>